<evidence type="ECO:0000313" key="2">
    <source>
        <dbReference type="EMBL" id="MDF3299437.1"/>
    </source>
</evidence>
<accession>A0ABT6A4R9</accession>
<dbReference type="SUPFAM" id="SSF160904">
    <property type="entry name" value="Jann2411-like"/>
    <property type="match status" value="1"/>
</dbReference>
<dbReference type="InterPro" id="IPR010852">
    <property type="entry name" value="ABATE"/>
</dbReference>
<dbReference type="Proteomes" id="UP001221150">
    <property type="component" value="Unassembled WGS sequence"/>
</dbReference>
<evidence type="ECO:0000313" key="3">
    <source>
        <dbReference type="Proteomes" id="UP001221150"/>
    </source>
</evidence>
<proteinExistence type="predicted"/>
<dbReference type="Pfam" id="PF11706">
    <property type="entry name" value="zf-CGNR"/>
    <property type="match status" value="1"/>
</dbReference>
<dbReference type="EMBL" id="JARJBB010000005">
    <property type="protein sequence ID" value="MDF3299437.1"/>
    <property type="molecule type" value="Genomic_DNA"/>
</dbReference>
<dbReference type="RefSeq" id="WP_276108990.1">
    <property type="nucleotide sequence ID" value="NZ_JARJBB010000005.1"/>
</dbReference>
<protein>
    <submittedName>
        <fullName evidence="2">CGNR zinc finger domain-containing protein</fullName>
    </submittedName>
</protein>
<evidence type="ECO:0000259" key="1">
    <source>
        <dbReference type="Pfam" id="PF11706"/>
    </source>
</evidence>
<dbReference type="PANTHER" id="PTHR35525">
    <property type="entry name" value="BLL6575 PROTEIN"/>
    <property type="match status" value="1"/>
</dbReference>
<name>A0ABT6A4R9_9ACTN</name>
<feature type="domain" description="Zinc finger CGNR" evidence="1">
    <location>
        <begin position="136"/>
        <end position="178"/>
    </location>
</feature>
<dbReference type="InterPro" id="IPR023286">
    <property type="entry name" value="ABATE_dom_sf"/>
</dbReference>
<organism evidence="2 3">
    <name type="scientific">Streptomyces tropicalis</name>
    <dbReference type="NCBI Taxonomy" id="3034234"/>
    <lineage>
        <taxon>Bacteria</taxon>
        <taxon>Bacillati</taxon>
        <taxon>Actinomycetota</taxon>
        <taxon>Actinomycetes</taxon>
        <taxon>Kitasatosporales</taxon>
        <taxon>Streptomycetaceae</taxon>
        <taxon>Streptomyces</taxon>
    </lineage>
</organism>
<gene>
    <name evidence="2" type="ORF">P3H78_12480</name>
</gene>
<dbReference type="PANTHER" id="PTHR35525:SF3">
    <property type="entry name" value="BLL6575 PROTEIN"/>
    <property type="match status" value="1"/>
</dbReference>
<dbReference type="Gene3D" id="1.10.3300.10">
    <property type="entry name" value="Jann2411-like domain"/>
    <property type="match status" value="1"/>
</dbReference>
<sequence length="190" mass="20267">MAITVEAMSPETLVELVNGWGSDPRSADGRSGTAYPPAAEITGRLAMAAGVGDTVTAEQLPRAADRLHRVFDTAQPRERARLVTELLDETGIRPALHMGPTDSPHLSWLVEQGPMVVLASAAVTLRDYLGKHGMGRIGVCTGNRCADVYIDASPAGRRRFCSVTCQNRARVAAFRSRRGAGGRGPRSMNA</sequence>
<comment type="caution">
    <text evidence="2">The sequence shown here is derived from an EMBL/GenBank/DDBJ whole genome shotgun (WGS) entry which is preliminary data.</text>
</comment>
<reference evidence="2 3" key="1">
    <citation type="submission" date="2023-03" db="EMBL/GenBank/DDBJ databases">
        <title>Draft genome sequence of Streptomyces sp. K1PA1 isolated from peat swamp forest in Thailand.</title>
        <authorList>
            <person name="Klaysubun C."/>
            <person name="Duangmal K."/>
        </authorList>
    </citation>
    <scope>NUCLEOTIDE SEQUENCE [LARGE SCALE GENOMIC DNA]</scope>
    <source>
        <strain evidence="2 3">K1PA1</strain>
    </source>
</reference>
<keyword evidence="3" id="KW-1185">Reference proteome</keyword>
<dbReference type="InterPro" id="IPR021005">
    <property type="entry name" value="Znf_CGNR"/>
</dbReference>